<dbReference type="InterPro" id="IPR002252">
    <property type="entry name" value="Glyco_hydro_36"/>
</dbReference>
<keyword evidence="1" id="KW-0378">Hydrolase</keyword>
<protein>
    <submittedName>
        <fullName evidence="3">Alpha-galactosidase</fullName>
    </submittedName>
</protein>
<dbReference type="InterPro" id="IPR013785">
    <property type="entry name" value="Aldolase_TIM"/>
</dbReference>
<name>A0A8F9XK25_9BACT</name>
<organism evidence="3 4">
    <name type="scientific">Horticoccus luteus</name>
    <dbReference type="NCBI Taxonomy" id="2862869"/>
    <lineage>
        <taxon>Bacteria</taxon>
        <taxon>Pseudomonadati</taxon>
        <taxon>Verrucomicrobiota</taxon>
        <taxon>Opitutia</taxon>
        <taxon>Opitutales</taxon>
        <taxon>Opitutaceae</taxon>
        <taxon>Horticoccus</taxon>
    </lineage>
</organism>
<dbReference type="PANTHER" id="PTHR43053:SF3">
    <property type="entry name" value="ALPHA-GALACTOSIDASE C-RELATED"/>
    <property type="match status" value="1"/>
</dbReference>
<dbReference type="Gene3D" id="3.20.20.70">
    <property type="entry name" value="Aldolase class I"/>
    <property type="match status" value="1"/>
</dbReference>
<dbReference type="CDD" id="cd14791">
    <property type="entry name" value="GH36"/>
    <property type="match status" value="1"/>
</dbReference>
<dbReference type="PANTHER" id="PTHR43053">
    <property type="entry name" value="GLYCOSIDASE FAMILY 31"/>
    <property type="match status" value="1"/>
</dbReference>
<dbReference type="InterPro" id="IPR038417">
    <property type="entry name" value="Alpga-gal_N_sf"/>
</dbReference>
<dbReference type="GO" id="GO:0016052">
    <property type="term" value="P:carbohydrate catabolic process"/>
    <property type="evidence" value="ECO:0007669"/>
    <property type="project" value="InterPro"/>
</dbReference>
<reference evidence="3" key="1">
    <citation type="submission" date="2021-08" db="EMBL/GenBank/DDBJ databases">
        <title>Genome of a novel bacterium of the phylum Verrucomicrobia, Oleiharenicola sp. KSB-15.</title>
        <authorList>
            <person name="Chung J.-H."/>
            <person name="Ahn J.-H."/>
            <person name="Yoon Y."/>
            <person name="Kim D.-Y."/>
            <person name="An S.-H."/>
            <person name="Park I."/>
            <person name="Yeon J."/>
        </authorList>
    </citation>
    <scope>NUCLEOTIDE SEQUENCE</scope>
    <source>
        <strain evidence="3">KSB-15</strain>
    </source>
</reference>
<dbReference type="KEGG" id="ole:K0B96_01225"/>
<proteinExistence type="predicted"/>
<dbReference type="AlphaFoldDB" id="A0A8F9XK25"/>
<evidence type="ECO:0000313" key="4">
    <source>
        <dbReference type="Proteomes" id="UP000825051"/>
    </source>
</evidence>
<dbReference type="Pfam" id="PF02065">
    <property type="entry name" value="Melibiase"/>
    <property type="match status" value="1"/>
</dbReference>
<evidence type="ECO:0000256" key="2">
    <source>
        <dbReference type="ARBA" id="ARBA00023295"/>
    </source>
</evidence>
<dbReference type="Proteomes" id="UP000825051">
    <property type="component" value="Chromosome"/>
</dbReference>
<gene>
    <name evidence="3" type="ORF">K0B96_01225</name>
</gene>
<dbReference type="GO" id="GO:0004557">
    <property type="term" value="F:alpha-galactosidase activity"/>
    <property type="evidence" value="ECO:0007669"/>
    <property type="project" value="InterPro"/>
</dbReference>
<accession>A0A8F9XK25</accession>
<keyword evidence="2" id="KW-0326">Glycosidase</keyword>
<evidence type="ECO:0000256" key="1">
    <source>
        <dbReference type="ARBA" id="ARBA00022801"/>
    </source>
</evidence>
<dbReference type="InterPro" id="IPR050985">
    <property type="entry name" value="Alpha-glycosidase_related"/>
</dbReference>
<dbReference type="PRINTS" id="PR00743">
    <property type="entry name" value="GLHYDRLASE36"/>
</dbReference>
<dbReference type="SUPFAM" id="SSF51445">
    <property type="entry name" value="(Trans)glycosidases"/>
    <property type="match status" value="1"/>
</dbReference>
<sequence>MASNVQPELFRKVRCGAITALYMRDPETKRLGLWLVPTAKAAKLPKRREVIDGVEFDAMLAATNGRLRAWHIESLVQVKALADEPPAGFAQGRTLRNSVTVDRLAFERQAVTRRGGATTVRTSFVHDRDGWRAHHELTWRAGASWLESTTTVENTSAAPVTLEMLASFSISGLAAFASDDAPERLRLHRIRAAWSTEGRLVTESFEDAQLEPSWSCYSVRAERFGAVGSLPVNGYFPFVAVEDSGAGVTWGAQVAHPGSWQMEVYRREDLGAISGGLADREFGHWMKTVAPGEQFTSPVAFVSAVAGGVEDVCAALTAAQERPLAQLPKSERALPVMFNEWATSWGDPRHENMVRLAERLRGSGVKYLVIDAGWYKPDAGSWGDAQGEWQANRAMYPQGLRATTEAIRAAGFVPGLWFEMEVVGSSSPLWNKTEWLLHRDGRPITGGTRRFLDLRQPAVVDYLTARVIGTLREGNFGYIKVDYNETIGFGVDGAESPGEGLRQHLAGVQAFFRKMRAELPDLVIENCSSGGHRLEPSMMALVAMGSFSDAHECREIPIIAANLHRVILPRQSQVWAVLRAEADLRRTAYVLASGFLGRLCFSGDYMTLRAEQHELVARSIALYREAAPVIARGRSHRYGPDVRAYRHARGWQAVVRIAPGGRTVLVVAHTFADPKTRELRVPLPPGKWKIAGELNEGGKGARIVDGEWRWRPGGEWAGCAVVLRR</sequence>
<dbReference type="Gene3D" id="2.70.98.60">
    <property type="entry name" value="alpha-galactosidase from lactobacil brevis"/>
    <property type="match status" value="1"/>
</dbReference>
<keyword evidence="4" id="KW-1185">Reference proteome</keyword>
<dbReference type="RefSeq" id="WP_220162920.1">
    <property type="nucleotide sequence ID" value="NZ_CP080507.1"/>
</dbReference>
<dbReference type="InterPro" id="IPR017853">
    <property type="entry name" value="GH"/>
</dbReference>
<dbReference type="EMBL" id="CP080507">
    <property type="protein sequence ID" value="QYM79268.1"/>
    <property type="molecule type" value="Genomic_DNA"/>
</dbReference>
<evidence type="ECO:0000313" key="3">
    <source>
        <dbReference type="EMBL" id="QYM79268.1"/>
    </source>
</evidence>